<evidence type="ECO:0000313" key="5">
    <source>
        <dbReference type="Proteomes" id="UP000198145"/>
    </source>
</evidence>
<dbReference type="Pfam" id="PF08719">
    <property type="entry name" value="NADAR"/>
    <property type="match status" value="1"/>
</dbReference>
<dbReference type="InterPro" id="IPR037238">
    <property type="entry name" value="YbiA-like_sf"/>
</dbReference>
<dbReference type="eggNOG" id="COG3236">
    <property type="taxonomic scope" value="Bacteria"/>
</dbReference>
<dbReference type="Gene3D" id="1.10.357.40">
    <property type="entry name" value="YbiA-like"/>
    <property type="match status" value="1"/>
</dbReference>
<evidence type="ECO:0000256" key="2">
    <source>
        <dbReference type="ARBA" id="ARBA00000751"/>
    </source>
</evidence>
<evidence type="ECO:0000259" key="3">
    <source>
        <dbReference type="Pfam" id="PF08719"/>
    </source>
</evidence>
<dbReference type="AlphaFoldDB" id="A0A246F3K0"/>
<dbReference type="SUPFAM" id="SSF143990">
    <property type="entry name" value="YbiA-like"/>
    <property type="match status" value="1"/>
</dbReference>
<organism evidence="4 5">
    <name type="scientific">Pseudomonas nitroreducens</name>
    <dbReference type="NCBI Taxonomy" id="46680"/>
    <lineage>
        <taxon>Bacteria</taxon>
        <taxon>Pseudomonadati</taxon>
        <taxon>Pseudomonadota</taxon>
        <taxon>Gammaproteobacteria</taxon>
        <taxon>Pseudomonadales</taxon>
        <taxon>Pseudomonadaceae</taxon>
        <taxon>Pseudomonas</taxon>
    </lineage>
</organism>
<comment type="catalytic activity">
    <reaction evidence="1">
        <text>5-amino-6-(5-phospho-D-ribosylamino)uracil + H2O = 5,6-diaminouracil + D-ribose 5-phosphate</text>
        <dbReference type="Rhea" id="RHEA:55020"/>
        <dbReference type="ChEBI" id="CHEBI:15377"/>
        <dbReference type="ChEBI" id="CHEBI:46252"/>
        <dbReference type="ChEBI" id="CHEBI:58453"/>
        <dbReference type="ChEBI" id="CHEBI:78346"/>
    </reaction>
</comment>
<dbReference type="EMBL" id="NJBA01000014">
    <property type="protein sequence ID" value="OWP47580.1"/>
    <property type="molecule type" value="Genomic_DNA"/>
</dbReference>
<dbReference type="RefSeq" id="WP_088421681.1">
    <property type="nucleotide sequence ID" value="NZ_NJBA01000014.1"/>
</dbReference>
<name>A0A246F3K0_PSENT</name>
<reference evidence="4 5" key="1">
    <citation type="submission" date="2017-06" db="EMBL/GenBank/DDBJ databases">
        <title>Draft genome of Pseudomonas nitroreducens DF05.</title>
        <authorList>
            <person name="Iyer R."/>
        </authorList>
    </citation>
    <scope>NUCLEOTIDE SEQUENCE [LARGE SCALE GENOMIC DNA]</scope>
    <source>
        <strain evidence="4 5">DF05</strain>
    </source>
</reference>
<dbReference type="Proteomes" id="UP000198145">
    <property type="component" value="Unassembled WGS sequence"/>
</dbReference>
<feature type="domain" description="NADAR" evidence="3">
    <location>
        <begin position="24"/>
        <end position="183"/>
    </location>
</feature>
<dbReference type="InterPro" id="IPR012816">
    <property type="entry name" value="NADAR"/>
</dbReference>
<evidence type="ECO:0000313" key="4">
    <source>
        <dbReference type="EMBL" id="OWP47580.1"/>
    </source>
</evidence>
<comment type="caution">
    <text evidence="4">The sequence shown here is derived from an EMBL/GenBank/DDBJ whole genome shotgun (WGS) entry which is preliminary data.</text>
</comment>
<evidence type="ECO:0000256" key="1">
    <source>
        <dbReference type="ARBA" id="ARBA00000022"/>
    </source>
</evidence>
<dbReference type="NCBIfam" id="TIGR02464">
    <property type="entry name" value="ribofla_fusion"/>
    <property type="match status" value="1"/>
</dbReference>
<protein>
    <recommendedName>
        <fullName evidence="3">NADAR domain-containing protein</fullName>
    </recommendedName>
</protein>
<sequence length="189" mass="20872">MEDSMSVEQLCRRIEAGEALKYVYFWGHRPKHAVEVDKSCFSQWFKADFEIDGVTYRSAEHCMMAAKARLFDDEAALARILAARTPAEAKSIGREVRGFDEAAWNAERLGIVTRANQAKFGQNADLREFLLGTGDRVLVEASPVDAIWGIGLAADHPDAGNPARWRGLNLLGFALMSARAALRQESGDA</sequence>
<proteinExistence type="predicted"/>
<gene>
    <name evidence="4" type="ORF">CEG18_28150</name>
</gene>
<dbReference type="CDD" id="cd15457">
    <property type="entry name" value="NADAR"/>
    <property type="match status" value="1"/>
</dbReference>
<accession>A0A246F3K0</accession>
<comment type="catalytic activity">
    <reaction evidence="2">
        <text>2,5-diamino-6-hydroxy-4-(5-phosphoribosylamino)-pyrimidine + H2O = 2,5,6-triamino-4-hydroxypyrimidine + D-ribose 5-phosphate</text>
        <dbReference type="Rhea" id="RHEA:23436"/>
        <dbReference type="ChEBI" id="CHEBI:15377"/>
        <dbReference type="ChEBI" id="CHEBI:58614"/>
        <dbReference type="ChEBI" id="CHEBI:78346"/>
        <dbReference type="ChEBI" id="CHEBI:137796"/>
    </reaction>
</comment>